<keyword evidence="1" id="KW-0175">Coiled coil</keyword>
<name>A0A0U3E3S9_9CREN</name>
<accession>A0A0U3E3S9</accession>
<evidence type="ECO:0000256" key="1">
    <source>
        <dbReference type="SAM" id="Coils"/>
    </source>
</evidence>
<dbReference type="AlphaFoldDB" id="A0A0U3E3S9"/>
<evidence type="ECO:0000313" key="3">
    <source>
        <dbReference type="Proteomes" id="UP000060778"/>
    </source>
</evidence>
<reference evidence="2 3" key="1">
    <citation type="submission" date="2013-11" db="EMBL/GenBank/DDBJ databases">
        <title>Comparative genomics of Ignicoccus.</title>
        <authorList>
            <person name="Podar M."/>
        </authorList>
    </citation>
    <scope>NUCLEOTIDE SEQUENCE [LARGE SCALE GENOMIC DNA]</scope>
    <source>
        <strain evidence="2 3">DSM 13165</strain>
    </source>
</reference>
<sequence length="683" mass="77404">MYFSRRKALRPDEGSMKYLKPYVANVPTKLNACEGLKVLDCPVMGIDLEPGSPPGLNGSFAVTLVDCNGEVVLSKRSVPLRKLLRYAWEYKPKVLALDNVMELGSNKSELYKVLNLLPVETEVVQVTKTQDGGFIDLKKLAEAMNFNVPQRKLDPSETSYLLALLAMKGLGAKVRSFENKTKVIVTKKRTPRAGGSSMNRFLRAVRNAVEETIREIRASLEEAGLDYDLFVDKSDGAIKRAVFTVYAPRERIRGVVKPFETDAVRVSVKPVLSREINFAFSEEKYLIVGYDPGIKSGLAVLDLNGEPILITSSSELDREYVISILMSLGTPIMVASDTNPPPHSVKKLASKLNAVLFVPRTSMSVSEKEQLAKEIERKYAVKVEDSHQRDALASAYKAYLSIKDKLNELDSYLDKIELEVNKEKVKALVVKGRSLAEVLEEELQKLLDEGNQLIQEVQERKQTPTEAKDDLKTKFLEAEVSYLRSKLTELDEELKRKELELDLLKKSSSDYYELQLRSLKETLSSLNKRLEEYKLRTSELEAKMEAVERSLKNLEDGLLTVGLKIGKLKFNTELKDLMEMGVEDYKVLEADEIEDVNDEVIEYILSSGKILVARSVSEKTEMELRKRGLPVLKEEPVLSLKKVSLYPSDLTEKWREKMEELSEEMDEEDLEELIMSYRSARWS</sequence>
<feature type="coiled-coil region" evidence="1">
    <location>
        <begin position="429"/>
        <end position="557"/>
    </location>
</feature>
<proteinExistence type="predicted"/>
<protein>
    <recommendedName>
        <fullName evidence="4">DUF460 domain-containing protein</fullName>
    </recommendedName>
</protein>
<keyword evidence="3" id="KW-1185">Reference proteome</keyword>
<evidence type="ECO:0008006" key="4">
    <source>
        <dbReference type="Google" id="ProtNLM"/>
    </source>
</evidence>
<organism evidence="2 3">
    <name type="scientific">Ignicoccus islandicus DSM 13165</name>
    <dbReference type="NCBI Taxonomy" id="940295"/>
    <lineage>
        <taxon>Archaea</taxon>
        <taxon>Thermoproteota</taxon>
        <taxon>Thermoprotei</taxon>
        <taxon>Desulfurococcales</taxon>
        <taxon>Desulfurococcaceae</taxon>
        <taxon>Ignicoccus</taxon>
    </lineage>
</organism>
<dbReference type="PANTHER" id="PTHR40707">
    <property type="entry name" value="POSSIBLE NUCLEASE OF RNASE H FOLD, RUVC/YQGF FAMILY"/>
    <property type="match status" value="1"/>
</dbReference>
<dbReference type="STRING" id="940295.EYM_05250"/>
<dbReference type="EMBL" id="CP006867">
    <property type="protein sequence ID" value="ALU12571.1"/>
    <property type="molecule type" value="Genomic_DNA"/>
</dbReference>
<evidence type="ECO:0000313" key="2">
    <source>
        <dbReference type="EMBL" id="ALU12571.1"/>
    </source>
</evidence>
<dbReference type="PANTHER" id="PTHR40707:SF1">
    <property type="entry name" value="DUF460 DOMAIN-CONTAINING PROTEIN"/>
    <property type="match status" value="1"/>
</dbReference>
<dbReference type="KEGG" id="iis:EYM_05250"/>
<dbReference type="Pfam" id="PF04312">
    <property type="entry name" value="DUF460"/>
    <property type="match status" value="1"/>
</dbReference>
<dbReference type="InterPro" id="IPR007408">
    <property type="entry name" value="DUF460"/>
</dbReference>
<dbReference type="Proteomes" id="UP000060778">
    <property type="component" value="Chromosome"/>
</dbReference>
<gene>
    <name evidence="2" type="ORF">EYM_05250</name>
</gene>